<dbReference type="Pfam" id="PF07929">
    <property type="entry name" value="PRiA4_ORF3"/>
    <property type="match status" value="1"/>
</dbReference>
<organism evidence="2 3">
    <name type="scientific">Candidatus Kaiserbacteria bacterium RIFCSPHIGHO2_01_FULL_54_36b</name>
    <dbReference type="NCBI Taxonomy" id="1798483"/>
    <lineage>
        <taxon>Bacteria</taxon>
        <taxon>Candidatus Kaiseribacteriota</taxon>
    </lineage>
</organism>
<evidence type="ECO:0000313" key="2">
    <source>
        <dbReference type="EMBL" id="OGG51782.1"/>
    </source>
</evidence>
<proteinExistence type="predicted"/>
<dbReference type="Proteomes" id="UP000176445">
    <property type="component" value="Unassembled WGS sequence"/>
</dbReference>
<dbReference type="InterPro" id="IPR012912">
    <property type="entry name" value="Plasmid_pRiA4b_Orf3-like"/>
</dbReference>
<accession>A0A1F6CSC4</accession>
<dbReference type="EMBL" id="MFKW01000015">
    <property type="protein sequence ID" value="OGG51782.1"/>
    <property type="molecule type" value="Genomic_DNA"/>
</dbReference>
<name>A0A1F6CSC4_9BACT</name>
<feature type="domain" description="Plasmid pRiA4b Orf3-like" evidence="1">
    <location>
        <begin position="13"/>
        <end position="137"/>
    </location>
</feature>
<dbReference type="AlphaFoldDB" id="A0A1F6CSC4"/>
<evidence type="ECO:0000259" key="1">
    <source>
        <dbReference type="Pfam" id="PF07929"/>
    </source>
</evidence>
<gene>
    <name evidence="2" type="ORF">A2704_04050</name>
</gene>
<protein>
    <recommendedName>
        <fullName evidence="1">Plasmid pRiA4b Orf3-like domain-containing protein</fullName>
    </recommendedName>
</protein>
<reference evidence="2 3" key="1">
    <citation type="journal article" date="2016" name="Nat. Commun.">
        <title>Thousands of microbial genomes shed light on interconnected biogeochemical processes in an aquifer system.</title>
        <authorList>
            <person name="Anantharaman K."/>
            <person name="Brown C.T."/>
            <person name="Hug L.A."/>
            <person name="Sharon I."/>
            <person name="Castelle C.J."/>
            <person name="Probst A.J."/>
            <person name="Thomas B.C."/>
            <person name="Singh A."/>
            <person name="Wilkins M.J."/>
            <person name="Karaoz U."/>
            <person name="Brodie E.L."/>
            <person name="Williams K.H."/>
            <person name="Hubbard S.S."/>
            <person name="Banfield J.F."/>
        </authorList>
    </citation>
    <scope>NUCLEOTIDE SEQUENCE [LARGE SCALE GENOMIC DNA]</scope>
</reference>
<evidence type="ECO:0000313" key="3">
    <source>
        <dbReference type="Proteomes" id="UP000176445"/>
    </source>
</evidence>
<sequence>MNTLRFHTWMMRNKKVSRDFEISAGASLYALAKAVVAAYGFDFDHCFGFFSDITEGRYHDSKEQYELFTDLPDVEPTGAGSVKKTKCKDVWIEPGKRMMMLFDYGDGWRFVIESMGSGTVAKGAKLPRVLAQSGRAPRQY</sequence>
<dbReference type="InterPro" id="IPR024047">
    <property type="entry name" value="MM3350-like_sf"/>
</dbReference>
<comment type="caution">
    <text evidence="2">The sequence shown here is derived from an EMBL/GenBank/DDBJ whole genome shotgun (WGS) entry which is preliminary data.</text>
</comment>
<dbReference type="Gene3D" id="3.10.290.30">
    <property type="entry name" value="MM3350-like"/>
    <property type="match status" value="1"/>
</dbReference>
<dbReference type="SUPFAM" id="SSF159941">
    <property type="entry name" value="MM3350-like"/>
    <property type="match status" value="1"/>
</dbReference>